<evidence type="ECO:0000259" key="11">
    <source>
        <dbReference type="PROSITE" id="PS51324"/>
    </source>
</evidence>
<keyword evidence="3 9" id="KW-0285">Flavoprotein</keyword>
<sequence length="168" mass="19575">MAAHSFSEGRGGPQTDKPCRTCVDFKTWSRLQKEAMDTKNQECAEDPPEKKNLKDHGCPLDKDELGKTTWAVLHTIAAKYPEKPTETQKDDMKKFISLFSRFYPCEYCAKDFRQDLAEAPPRTESYREFSQWLCEAHNRVNRKIGKPEFDCKLVDERWRDGWKDGSCD</sequence>
<keyword evidence="13" id="KW-1185">Reference proteome</keyword>
<dbReference type="EMBL" id="KZ309084">
    <property type="protein sequence ID" value="KAG8236829.1"/>
    <property type="molecule type" value="Genomic_DNA"/>
</dbReference>
<dbReference type="SUPFAM" id="SSF69000">
    <property type="entry name" value="FAD-dependent thiol oxidase"/>
    <property type="match status" value="1"/>
</dbReference>
<dbReference type="EC" id="1.8.3.2" evidence="9"/>
<evidence type="ECO:0000256" key="2">
    <source>
        <dbReference type="ARBA" id="ARBA00004569"/>
    </source>
</evidence>
<evidence type="ECO:0000256" key="7">
    <source>
        <dbReference type="ARBA" id="ARBA00023157"/>
    </source>
</evidence>
<feature type="region of interest" description="Disordered" evidence="10">
    <location>
        <begin position="36"/>
        <end position="58"/>
    </location>
</feature>
<organism evidence="12 13">
    <name type="scientific">Ladona fulva</name>
    <name type="common">Scarce chaser dragonfly</name>
    <name type="synonym">Libellula fulva</name>
    <dbReference type="NCBI Taxonomy" id="123851"/>
    <lineage>
        <taxon>Eukaryota</taxon>
        <taxon>Metazoa</taxon>
        <taxon>Ecdysozoa</taxon>
        <taxon>Arthropoda</taxon>
        <taxon>Hexapoda</taxon>
        <taxon>Insecta</taxon>
        <taxon>Pterygota</taxon>
        <taxon>Palaeoptera</taxon>
        <taxon>Odonata</taxon>
        <taxon>Epiprocta</taxon>
        <taxon>Anisoptera</taxon>
        <taxon>Libelluloidea</taxon>
        <taxon>Libellulidae</taxon>
        <taxon>Ladona</taxon>
    </lineage>
</organism>
<comment type="cofactor">
    <cofactor evidence="1 9">
        <name>FAD</name>
        <dbReference type="ChEBI" id="CHEBI:57692"/>
    </cofactor>
</comment>
<evidence type="ECO:0000256" key="4">
    <source>
        <dbReference type="ARBA" id="ARBA00022827"/>
    </source>
</evidence>
<protein>
    <recommendedName>
        <fullName evidence="9">Sulfhydryl oxidase</fullName>
        <ecNumber evidence="9">1.8.3.2</ecNumber>
    </recommendedName>
</protein>
<keyword evidence="5 9" id="KW-0560">Oxidoreductase</keyword>
<dbReference type="PANTHER" id="PTHR12645">
    <property type="entry name" value="ALR/ERV"/>
    <property type="match status" value="1"/>
</dbReference>
<evidence type="ECO:0000256" key="6">
    <source>
        <dbReference type="ARBA" id="ARBA00023128"/>
    </source>
</evidence>
<comment type="catalytic activity">
    <reaction evidence="8 9">
        <text>2 R'C(R)SH + O2 = R'C(R)S-S(R)CR' + H2O2</text>
        <dbReference type="Rhea" id="RHEA:17357"/>
        <dbReference type="ChEBI" id="CHEBI:15379"/>
        <dbReference type="ChEBI" id="CHEBI:16240"/>
        <dbReference type="ChEBI" id="CHEBI:16520"/>
        <dbReference type="ChEBI" id="CHEBI:17412"/>
        <dbReference type="EC" id="1.8.3.2"/>
    </reaction>
</comment>
<accession>A0A8K0KKB7</accession>
<dbReference type="PANTHER" id="PTHR12645:SF0">
    <property type="entry name" value="FAD-LINKED SULFHYDRYL OXIDASE ALR"/>
    <property type="match status" value="1"/>
</dbReference>
<keyword evidence="7" id="KW-1015">Disulfide bond</keyword>
<evidence type="ECO:0000256" key="3">
    <source>
        <dbReference type="ARBA" id="ARBA00022630"/>
    </source>
</evidence>
<evidence type="ECO:0000256" key="8">
    <source>
        <dbReference type="ARBA" id="ARBA00048864"/>
    </source>
</evidence>
<reference evidence="12" key="2">
    <citation type="submission" date="2017-10" db="EMBL/GenBank/DDBJ databases">
        <title>Ladona fulva Genome sequencing and assembly.</title>
        <authorList>
            <person name="Murali S."/>
            <person name="Richards S."/>
            <person name="Bandaranaike D."/>
            <person name="Bellair M."/>
            <person name="Blankenburg K."/>
            <person name="Chao H."/>
            <person name="Dinh H."/>
            <person name="Doddapaneni H."/>
            <person name="Dugan-Rocha S."/>
            <person name="Elkadiri S."/>
            <person name="Gnanaolivu R."/>
            <person name="Hernandez B."/>
            <person name="Skinner E."/>
            <person name="Javaid M."/>
            <person name="Lee S."/>
            <person name="Li M."/>
            <person name="Ming W."/>
            <person name="Munidasa M."/>
            <person name="Muniz J."/>
            <person name="Nguyen L."/>
            <person name="Hughes D."/>
            <person name="Osuji N."/>
            <person name="Pu L.-L."/>
            <person name="Puazo M."/>
            <person name="Qu C."/>
            <person name="Quiroz J."/>
            <person name="Raj R."/>
            <person name="Weissenberger G."/>
            <person name="Xin Y."/>
            <person name="Zou X."/>
            <person name="Han Y."/>
            <person name="Worley K."/>
            <person name="Muzny D."/>
            <person name="Gibbs R."/>
        </authorList>
    </citation>
    <scope>NUCLEOTIDE SEQUENCE</scope>
    <source>
        <strain evidence="12">Sampled in the wild</strain>
    </source>
</reference>
<evidence type="ECO:0000313" key="13">
    <source>
        <dbReference type="Proteomes" id="UP000792457"/>
    </source>
</evidence>
<evidence type="ECO:0000313" key="12">
    <source>
        <dbReference type="EMBL" id="KAG8236829.1"/>
    </source>
</evidence>
<reference evidence="12" key="1">
    <citation type="submission" date="2013-04" db="EMBL/GenBank/DDBJ databases">
        <authorList>
            <person name="Qu J."/>
            <person name="Murali S.C."/>
            <person name="Bandaranaike D."/>
            <person name="Bellair M."/>
            <person name="Blankenburg K."/>
            <person name="Chao H."/>
            <person name="Dinh H."/>
            <person name="Doddapaneni H."/>
            <person name="Downs B."/>
            <person name="Dugan-Rocha S."/>
            <person name="Elkadiri S."/>
            <person name="Gnanaolivu R.D."/>
            <person name="Hernandez B."/>
            <person name="Javaid M."/>
            <person name="Jayaseelan J.C."/>
            <person name="Lee S."/>
            <person name="Li M."/>
            <person name="Ming W."/>
            <person name="Munidasa M."/>
            <person name="Muniz J."/>
            <person name="Nguyen L."/>
            <person name="Ongeri F."/>
            <person name="Osuji N."/>
            <person name="Pu L.-L."/>
            <person name="Puazo M."/>
            <person name="Qu C."/>
            <person name="Quiroz J."/>
            <person name="Raj R."/>
            <person name="Weissenberger G."/>
            <person name="Xin Y."/>
            <person name="Zou X."/>
            <person name="Han Y."/>
            <person name="Richards S."/>
            <person name="Worley K."/>
            <person name="Muzny D."/>
            <person name="Gibbs R."/>
        </authorList>
    </citation>
    <scope>NUCLEOTIDE SEQUENCE</scope>
    <source>
        <strain evidence="12">Sampled in the wild</strain>
    </source>
</reference>
<keyword evidence="6" id="KW-0496">Mitochondrion</keyword>
<dbReference type="GO" id="GO:0005758">
    <property type="term" value="C:mitochondrial intermembrane space"/>
    <property type="evidence" value="ECO:0007669"/>
    <property type="project" value="UniProtKB-SubCell"/>
</dbReference>
<dbReference type="OrthoDB" id="17199at2759"/>
<gene>
    <name evidence="12" type="ORF">J437_LFUL017286</name>
</gene>
<dbReference type="InterPro" id="IPR039799">
    <property type="entry name" value="ALR/ERV"/>
</dbReference>
<name>A0A8K0KKB7_LADFU</name>
<dbReference type="GO" id="GO:0016971">
    <property type="term" value="F:flavin-dependent sulfhydryl oxidase activity"/>
    <property type="evidence" value="ECO:0007669"/>
    <property type="project" value="InterPro"/>
</dbReference>
<dbReference type="InterPro" id="IPR017905">
    <property type="entry name" value="ERV/ALR_sulphydryl_oxidase"/>
</dbReference>
<dbReference type="InterPro" id="IPR036774">
    <property type="entry name" value="ERV/ALR_sulphydryl_oxid_sf"/>
</dbReference>
<proteinExistence type="predicted"/>
<comment type="caution">
    <text evidence="12">The sequence shown here is derived from an EMBL/GenBank/DDBJ whole genome shotgun (WGS) entry which is preliminary data.</text>
</comment>
<evidence type="ECO:0000256" key="5">
    <source>
        <dbReference type="ARBA" id="ARBA00023002"/>
    </source>
</evidence>
<comment type="subcellular location">
    <subcellularLocation>
        <location evidence="2">Mitochondrion intermembrane space</location>
    </subcellularLocation>
</comment>
<dbReference type="AlphaFoldDB" id="A0A8K0KKB7"/>
<dbReference type="FunFam" id="1.20.120.310:FF:000003">
    <property type="entry name" value="Sulfhydryl oxidase"/>
    <property type="match status" value="1"/>
</dbReference>
<evidence type="ECO:0000256" key="1">
    <source>
        <dbReference type="ARBA" id="ARBA00001974"/>
    </source>
</evidence>
<dbReference type="GO" id="GO:0050660">
    <property type="term" value="F:flavin adenine dinucleotide binding"/>
    <property type="evidence" value="ECO:0007669"/>
    <property type="project" value="TreeGrafter"/>
</dbReference>
<keyword evidence="4 9" id="KW-0274">FAD</keyword>
<dbReference type="Proteomes" id="UP000792457">
    <property type="component" value="Unassembled WGS sequence"/>
</dbReference>
<evidence type="ECO:0000256" key="10">
    <source>
        <dbReference type="SAM" id="MobiDB-lite"/>
    </source>
</evidence>
<dbReference type="PROSITE" id="PS51324">
    <property type="entry name" value="ERV_ALR"/>
    <property type="match status" value="1"/>
</dbReference>
<dbReference type="Pfam" id="PF04777">
    <property type="entry name" value="Evr1_Alr"/>
    <property type="match status" value="1"/>
</dbReference>
<dbReference type="Gene3D" id="1.20.120.310">
    <property type="entry name" value="ERV/ALR sulfhydryl oxidase domain"/>
    <property type="match status" value="1"/>
</dbReference>
<evidence type="ECO:0000256" key="9">
    <source>
        <dbReference type="RuleBase" id="RU371123"/>
    </source>
</evidence>
<feature type="domain" description="ERV/ALR sulfhydryl oxidase" evidence="11">
    <location>
        <begin position="58"/>
        <end position="158"/>
    </location>
</feature>